<dbReference type="Gene3D" id="3.40.1360.10">
    <property type="match status" value="1"/>
</dbReference>
<dbReference type="EMBL" id="WMIG01000013">
    <property type="protein sequence ID" value="MTH61081.1"/>
    <property type="molecule type" value="Genomic_DNA"/>
</dbReference>
<organism evidence="1 2">
    <name type="scientific">Paracoccus litorisediminis</name>
    <dbReference type="NCBI Taxonomy" id="2006130"/>
    <lineage>
        <taxon>Bacteria</taxon>
        <taxon>Pseudomonadati</taxon>
        <taxon>Pseudomonadota</taxon>
        <taxon>Alphaproteobacteria</taxon>
        <taxon>Rhodobacterales</taxon>
        <taxon>Paracoccaceae</taxon>
        <taxon>Paracoccus</taxon>
    </lineage>
</organism>
<dbReference type="Gene3D" id="3.90.980.10">
    <property type="entry name" value="DNA primase, catalytic core, N-terminal domain"/>
    <property type="match status" value="1"/>
</dbReference>
<dbReference type="InterPro" id="IPR037068">
    <property type="entry name" value="DNA_primase_core_N_sf"/>
</dbReference>
<proteinExistence type="predicted"/>
<accession>A0A844HU29</accession>
<comment type="caution">
    <text evidence="1">The sequence shown here is derived from an EMBL/GenBank/DDBJ whole genome shotgun (WGS) entry which is preliminary data.</text>
</comment>
<dbReference type="OrthoDB" id="8478304at2"/>
<keyword evidence="2" id="KW-1185">Reference proteome</keyword>
<reference evidence="1 2" key="1">
    <citation type="submission" date="2019-11" db="EMBL/GenBank/DDBJ databases">
        <authorList>
            <person name="Dong K."/>
        </authorList>
    </citation>
    <scope>NUCLEOTIDE SEQUENCE [LARGE SCALE GENOMIC DNA]</scope>
    <source>
        <strain evidence="1 2">NBRC 112902</strain>
    </source>
</reference>
<protein>
    <submittedName>
        <fullName evidence="1">DNA primase</fullName>
    </submittedName>
</protein>
<dbReference type="AlphaFoldDB" id="A0A844HU29"/>
<name>A0A844HU29_9RHOB</name>
<sequence>MARLTSEEIDELDMEFYFEREGLTFKLGQGVNGLQANLKECPACGDFRYRTYFGLDTGKGNCFVCSASFTRTSFIHAHLGHGDNEWRLTFEAVEEVLREQGWRPKRQAMVAVDTSAVTLPLSEPVSEATPAAQLYLAQRGVPLDVASYFQLRHCQFGWWKFKEDGETKMQTFSDRIIVPVFDLDGTLKTFQGRDMIGNSPKKYLFPKALPGTGRYLLNGHNCVASGAAVMGEGFFDVIAIKMALDEEQDLRDVTALGSFGKHLSYGAMDGDDQLGRLNTLRIGGLRTVTMMWDGEPKALEAALDASRLMVSIGLKARVALLPFEKDPNEVTPEVVVAAYRAARPYTPALDMMWRLQNPYANAINRARNGISD</sequence>
<evidence type="ECO:0000313" key="1">
    <source>
        <dbReference type="EMBL" id="MTH61081.1"/>
    </source>
</evidence>
<dbReference type="SUPFAM" id="SSF56731">
    <property type="entry name" value="DNA primase core"/>
    <property type="match status" value="1"/>
</dbReference>
<evidence type="ECO:0000313" key="2">
    <source>
        <dbReference type="Proteomes" id="UP000449846"/>
    </source>
</evidence>
<dbReference type="Proteomes" id="UP000449846">
    <property type="component" value="Unassembled WGS sequence"/>
</dbReference>
<gene>
    <name evidence="1" type="ORF">GL300_17880</name>
</gene>